<feature type="signal peptide" evidence="4">
    <location>
        <begin position="1"/>
        <end position="25"/>
    </location>
</feature>
<accession>A0ABX3MSX4</accession>
<dbReference type="InterPro" id="IPR010068">
    <property type="entry name" value="Peri-bd_TauA"/>
</dbReference>
<keyword evidence="3 4" id="KW-0732">Signal</keyword>
<evidence type="ECO:0000256" key="1">
    <source>
        <dbReference type="ARBA" id="ARBA00004418"/>
    </source>
</evidence>
<evidence type="ECO:0000256" key="3">
    <source>
        <dbReference type="ARBA" id="ARBA00022729"/>
    </source>
</evidence>
<dbReference type="SMART" id="SM00062">
    <property type="entry name" value="PBPb"/>
    <property type="match status" value="1"/>
</dbReference>
<gene>
    <name evidence="6" type="ORF">BMI91_18550</name>
</gene>
<proteinExistence type="inferred from homology"/>
<dbReference type="NCBIfam" id="TIGR01729">
    <property type="entry name" value="taurine_ABC_bnd"/>
    <property type="match status" value="1"/>
</dbReference>
<feature type="chain" id="PRO_5047387139" evidence="4">
    <location>
        <begin position="26"/>
        <end position="332"/>
    </location>
</feature>
<organism evidence="6 7">
    <name type="scientific">Thioclava sediminum</name>
    <dbReference type="NCBI Taxonomy" id="1915319"/>
    <lineage>
        <taxon>Bacteria</taxon>
        <taxon>Pseudomonadati</taxon>
        <taxon>Pseudomonadota</taxon>
        <taxon>Alphaproteobacteria</taxon>
        <taxon>Rhodobacterales</taxon>
        <taxon>Paracoccaceae</taxon>
        <taxon>Thioclava</taxon>
    </lineage>
</organism>
<comment type="similarity">
    <text evidence="2">Belongs to the bacterial solute-binding protein SsuA/TauA family.</text>
</comment>
<sequence>MFKKTARYATLALIGLLPMATAASAETLIIGNFGTPIPMMTKVKTEDYAKAMGYDVEWRKFASGTDVIAAMASGDVKLAALGSSPFAIAASQGVPIKLFMIGDVIGQAESLIAHDGSGISSLADLKGKRVAVPVGSTAHFSLTGALKHEGISESDLTILSMSPDQIAAAWEQNAIDAAWIWDPVQSQLLKSGTRIMGADETAKWGYPTFDGWVVNSQWAEENPEAVAGFVKVTAAADAAYIDNKDAWTADSDEVKEIATNTGADAAQVPGILGGYTFLKPADQVGSDWLGGAMAPAIKSTAEFLKEAGRIDSVADDYSQFITLKPLQDAMGE</sequence>
<evidence type="ECO:0000313" key="6">
    <source>
        <dbReference type="EMBL" id="OOY22653.1"/>
    </source>
</evidence>
<reference evidence="6 7" key="1">
    <citation type="submission" date="2016-11" db="EMBL/GenBank/DDBJ databases">
        <title>A multilocus sequence analysis scheme for characterization of bacteria in the genus Thioclava.</title>
        <authorList>
            <person name="Liu Y."/>
            <person name="Shao Z."/>
        </authorList>
    </citation>
    <scope>NUCLEOTIDE SEQUENCE [LARGE SCALE GENOMIC DNA]</scope>
    <source>
        <strain evidence="6 7">TAW-CT134</strain>
    </source>
</reference>
<dbReference type="SUPFAM" id="SSF53850">
    <property type="entry name" value="Periplasmic binding protein-like II"/>
    <property type="match status" value="1"/>
</dbReference>
<dbReference type="Gene3D" id="3.40.190.10">
    <property type="entry name" value="Periplasmic binding protein-like II"/>
    <property type="match status" value="2"/>
</dbReference>
<evidence type="ECO:0000256" key="2">
    <source>
        <dbReference type="ARBA" id="ARBA00010742"/>
    </source>
</evidence>
<dbReference type="InterPro" id="IPR001638">
    <property type="entry name" value="Solute-binding_3/MltF_N"/>
</dbReference>
<dbReference type="Proteomes" id="UP000190787">
    <property type="component" value="Unassembled WGS sequence"/>
</dbReference>
<dbReference type="InterPro" id="IPR015168">
    <property type="entry name" value="SsuA/THI5"/>
</dbReference>
<evidence type="ECO:0000259" key="5">
    <source>
        <dbReference type="SMART" id="SM00062"/>
    </source>
</evidence>
<keyword evidence="7" id="KW-1185">Reference proteome</keyword>
<comment type="caution">
    <text evidence="6">The sequence shown here is derived from an EMBL/GenBank/DDBJ whole genome shotgun (WGS) entry which is preliminary data.</text>
</comment>
<feature type="domain" description="Solute-binding protein family 3/N-terminal" evidence="5">
    <location>
        <begin position="27"/>
        <end position="244"/>
    </location>
</feature>
<dbReference type="PANTHER" id="PTHR30024:SF47">
    <property type="entry name" value="TAURINE-BINDING PERIPLASMIC PROTEIN"/>
    <property type="match status" value="1"/>
</dbReference>
<comment type="subcellular location">
    <subcellularLocation>
        <location evidence="1">Periplasm</location>
    </subcellularLocation>
</comment>
<evidence type="ECO:0000256" key="4">
    <source>
        <dbReference type="SAM" id="SignalP"/>
    </source>
</evidence>
<dbReference type="RefSeq" id="WP_078606193.1">
    <property type="nucleotide sequence ID" value="NZ_MPZV01000005.1"/>
</dbReference>
<name>A0ABX3MSX4_9RHOB</name>
<dbReference type="Pfam" id="PF09084">
    <property type="entry name" value="NMT1"/>
    <property type="match status" value="1"/>
</dbReference>
<evidence type="ECO:0000313" key="7">
    <source>
        <dbReference type="Proteomes" id="UP000190787"/>
    </source>
</evidence>
<protein>
    <submittedName>
        <fullName evidence="6">Taurine ABC transporter substrate-binding protein</fullName>
    </submittedName>
</protein>
<dbReference type="PANTHER" id="PTHR30024">
    <property type="entry name" value="ALIPHATIC SULFONATES-BINDING PROTEIN-RELATED"/>
    <property type="match status" value="1"/>
</dbReference>
<dbReference type="EMBL" id="MPZV01000005">
    <property type="protein sequence ID" value="OOY22653.1"/>
    <property type="molecule type" value="Genomic_DNA"/>
</dbReference>